<proteinExistence type="predicted"/>
<name>A0A916WR17_9ACTN</name>
<comment type="caution">
    <text evidence="1">The sequence shown here is derived from an EMBL/GenBank/DDBJ whole genome shotgun (WGS) entry which is preliminary data.</text>
</comment>
<gene>
    <name evidence="1" type="ORF">GCM10011489_13180</name>
</gene>
<dbReference type="AlphaFoldDB" id="A0A916WR17"/>
<reference evidence="1" key="1">
    <citation type="journal article" date="2014" name="Int. J. Syst. Evol. Microbiol.">
        <title>Complete genome sequence of Corynebacterium casei LMG S-19264T (=DSM 44701T), isolated from a smear-ripened cheese.</title>
        <authorList>
            <consortium name="US DOE Joint Genome Institute (JGI-PGF)"/>
            <person name="Walter F."/>
            <person name="Albersmeier A."/>
            <person name="Kalinowski J."/>
            <person name="Ruckert C."/>
        </authorList>
    </citation>
    <scope>NUCLEOTIDE SEQUENCE</scope>
    <source>
        <strain evidence="1">CGMCC 1.12827</strain>
    </source>
</reference>
<dbReference type="Proteomes" id="UP000621454">
    <property type="component" value="Unassembled WGS sequence"/>
</dbReference>
<dbReference type="EMBL" id="BMGC01000006">
    <property type="protein sequence ID" value="GGB26387.1"/>
    <property type="molecule type" value="Genomic_DNA"/>
</dbReference>
<organism evidence="1 2">
    <name type="scientific">Gordonia jinhuaensis</name>
    <dbReference type="NCBI Taxonomy" id="1517702"/>
    <lineage>
        <taxon>Bacteria</taxon>
        <taxon>Bacillati</taxon>
        <taxon>Actinomycetota</taxon>
        <taxon>Actinomycetes</taxon>
        <taxon>Mycobacteriales</taxon>
        <taxon>Gordoniaceae</taxon>
        <taxon>Gordonia</taxon>
    </lineage>
</organism>
<evidence type="ECO:0000313" key="1">
    <source>
        <dbReference type="EMBL" id="GGB26387.1"/>
    </source>
</evidence>
<accession>A0A916WR17</accession>
<keyword evidence="2" id="KW-1185">Reference proteome</keyword>
<dbReference type="RefSeq" id="WP_188585781.1">
    <property type="nucleotide sequence ID" value="NZ_BMGC01000006.1"/>
</dbReference>
<sequence length="94" mass="10540">MTTTAATTLENQILDQLHRLDPTDEELVPWSTIRRHLTGTFWGQVEALQSLVEEGDVVTVKINGRTYVGICDEFCKAADLASTRRGQPRELLVL</sequence>
<reference evidence="1" key="2">
    <citation type="submission" date="2020-09" db="EMBL/GenBank/DDBJ databases">
        <authorList>
            <person name="Sun Q."/>
            <person name="Zhou Y."/>
        </authorList>
    </citation>
    <scope>NUCLEOTIDE SEQUENCE</scope>
    <source>
        <strain evidence="1">CGMCC 1.12827</strain>
    </source>
</reference>
<evidence type="ECO:0000313" key="2">
    <source>
        <dbReference type="Proteomes" id="UP000621454"/>
    </source>
</evidence>
<protein>
    <submittedName>
        <fullName evidence="1">Uncharacterized protein</fullName>
    </submittedName>
</protein>